<feature type="transmembrane region" description="Helical" evidence="1">
    <location>
        <begin position="228"/>
        <end position="248"/>
    </location>
</feature>
<dbReference type="eggNOG" id="COG4314">
    <property type="taxonomic scope" value="Bacteria"/>
</dbReference>
<reference evidence="2 3" key="1">
    <citation type="submission" date="2009-07" db="EMBL/GenBank/DDBJ databases">
        <authorList>
            <person name="Madupu R."/>
            <person name="Sebastian Y."/>
            <person name="Durkin A.S."/>
            <person name="Torralba M."/>
            <person name="Methe B."/>
            <person name="Sutton G.G."/>
            <person name="Strausberg R.L."/>
            <person name="Nelson K.E."/>
        </authorList>
    </citation>
    <scope>NUCLEOTIDE SEQUENCE [LARGE SCALE GENOMIC DNA]</scope>
    <source>
        <strain evidence="2 3">RM3268</strain>
    </source>
</reference>
<evidence type="ECO:0000313" key="2">
    <source>
        <dbReference type="EMBL" id="EEV17821.1"/>
    </source>
</evidence>
<sequence length="258" mass="28906">MPKYKIYAILALLIMTVAFTIPTLGFFKVQGKIVSGQVSSVSQLPAYSAPIWNFYTKASYKNHLIPSDVKNDLGAMLEHKFEVGVPSIPVWKISLEAPNYPKEAFPDGIPLYVHVDGFSGDVGEMNTLNHYIGMYPVWRGGTLEHSLSPYYLIIATIGMLAFLYYDGKGQTLLMILPIIAPLIFIGCYVGWLYWFGHNLQDWGAFKIKPFMPTAFGDGSVAHFTTHSYPALGFWLMLALSLLSALALLSKKKFLREHR</sequence>
<keyword evidence="1" id="KW-0472">Membrane</keyword>
<dbReference type="Proteomes" id="UP000005709">
    <property type="component" value="Unassembled WGS sequence"/>
</dbReference>
<keyword evidence="3" id="KW-1185">Reference proteome</keyword>
<evidence type="ECO:0000256" key="1">
    <source>
        <dbReference type="SAM" id="Phobius"/>
    </source>
</evidence>
<gene>
    <name evidence="2" type="ORF">CAMGR0001_2188</name>
</gene>
<name>C8PH00_9BACT</name>
<dbReference type="EMBL" id="ACYG01000022">
    <property type="protein sequence ID" value="EEV17821.1"/>
    <property type="molecule type" value="Genomic_DNA"/>
</dbReference>
<dbReference type="RefSeq" id="WP_005870834.1">
    <property type="nucleotide sequence ID" value="NZ_ACYG01000022.1"/>
</dbReference>
<dbReference type="STRING" id="824.CGRAC_1989"/>
<dbReference type="OrthoDB" id="9809859at2"/>
<proteinExistence type="predicted"/>
<evidence type="ECO:0008006" key="4">
    <source>
        <dbReference type="Google" id="ProtNLM"/>
    </source>
</evidence>
<keyword evidence="1" id="KW-1133">Transmembrane helix</keyword>
<protein>
    <recommendedName>
        <fullName evidence="4">Cytochrome C</fullName>
    </recommendedName>
</protein>
<keyword evidence="1" id="KW-0812">Transmembrane</keyword>
<feature type="transmembrane region" description="Helical" evidence="1">
    <location>
        <begin position="148"/>
        <end position="165"/>
    </location>
</feature>
<comment type="caution">
    <text evidence="2">The sequence shown here is derived from an EMBL/GenBank/DDBJ whole genome shotgun (WGS) entry which is preliminary data.</text>
</comment>
<dbReference type="AlphaFoldDB" id="C8PH00"/>
<organism evidence="2 3">
    <name type="scientific">Campylobacter gracilis RM3268</name>
    <dbReference type="NCBI Taxonomy" id="553220"/>
    <lineage>
        <taxon>Bacteria</taxon>
        <taxon>Pseudomonadati</taxon>
        <taxon>Campylobacterota</taxon>
        <taxon>Epsilonproteobacteria</taxon>
        <taxon>Campylobacterales</taxon>
        <taxon>Campylobacteraceae</taxon>
        <taxon>Campylobacter</taxon>
    </lineage>
</organism>
<evidence type="ECO:0000313" key="3">
    <source>
        <dbReference type="Proteomes" id="UP000005709"/>
    </source>
</evidence>
<feature type="transmembrane region" description="Helical" evidence="1">
    <location>
        <begin position="172"/>
        <end position="194"/>
    </location>
</feature>
<accession>C8PH00</accession>
<feature type="transmembrane region" description="Helical" evidence="1">
    <location>
        <begin position="7"/>
        <end position="27"/>
    </location>
</feature>